<evidence type="ECO:0000256" key="1">
    <source>
        <dbReference type="SAM" id="MobiDB-lite"/>
    </source>
</evidence>
<reference evidence="2 3" key="1">
    <citation type="journal article" date="2007" name="Archaea">
        <title>The genome of Hyperthermus butylicus: a sulfur-reducing, peptide fermenting, neutrophilic Crenarchaeote growing up to 108 degrees C.</title>
        <authorList>
            <person name="Brugger K."/>
            <person name="Chen L."/>
            <person name="Stark M."/>
            <person name="Zibat A."/>
            <person name="Redder P."/>
            <person name="Ruepp A."/>
            <person name="Awayez M."/>
            <person name="She Q."/>
            <person name="Garrett R.A."/>
            <person name="Klenk H.P."/>
        </authorList>
    </citation>
    <scope>NUCLEOTIDE SEQUENCE [LARGE SCALE GENOMIC DNA]</scope>
    <source>
        <strain evidence="3">DSM 5456 / JCM 9403 / PLM1-5</strain>
    </source>
</reference>
<dbReference type="STRING" id="415426.Hbut_1067"/>
<dbReference type="KEGG" id="hbu:Hbut_1067"/>
<proteinExistence type="predicted"/>
<evidence type="ECO:0000313" key="2">
    <source>
        <dbReference type="EMBL" id="ABM80910.1"/>
    </source>
</evidence>
<evidence type="ECO:0000313" key="3">
    <source>
        <dbReference type="Proteomes" id="UP000002593"/>
    </source>
</evidence>
<accession>A2BLP9</accession>
<name>A2BLP9_HYPBU</name>
<sequence length="93" mass="10246">MGVMALRAAEQDGRLRDAAEEAEKRVGPLPLLTLVEPRLRSYLEWVNKAKARRDVEELEEASKVLVESMARAVYLVALAATKGRISRAGRGGQ</sequence>
<dbReference type="HOGENOM" id="CLU_2392841_0_0_2"/>
<feature type="region of interest" description="Disordered" evidence="1">
    <location>
        <begin position="1"/>
        <end position="22"/>
    </location>
</feature>
<dbReference type="AlphaFoldDB" id="A2BLP9"/>
<gene>
    <name evidence="2" type="ordered locus">Hbut_1067</name>
</gene>
<protein>
    <submittedName>
        <fullName evidence="2">Uncharacterized protein</fullName>
    </submittedName>
</protein>
<keyword evidence="3" id="KW-1185">Reference proteome</keyword>
<feature type="compositionally biased region" description="Basic and acidic residues" evidence="1">
    <location>
        <begin position="9"/>
        <end position="22"/>
    </location>
</feature>
<dbReference type="Proteomes" id="UP000002593">
    <property type="component" value="Chromosome"/>
</dbReference>
<organism evidence="2 3">
    <name type="scientific">Hyperthermus butylicus (strain DSM 5456 / JCM 9403 / PLM1-5)</name>
    <dbReference type="NCBI Taxonomy" id="415426"/>
    <lineage>
        <taxon>Archaea</taxon>
        <taxon>Thermoproteota</taxon>
        <taxon>Thermoprotei</taxon>
        <taxon>Desulfurococcales</taxon>
        <taxon>Pyrodictiaceae</taxon>
        <taxon>Hyperthermus</taxon>
    </lineage>
</organism>
<dbReference type="EnsemblBacteria" id="ABM80910">
    <property type="protein sequence ID" value="ABM80910"/>
    <property type="gene ID" value="Hbut_1067"/>
</dbReference>
<dbReference type="EMBL" id="CP000493">
    <property type="protein sequence ID" value="ABM80910.1"/>
    <property type="molecule type" value="Genomic_DNA"/>
</dbReference>